<dbReference type="STRING" id="35128.B8C835"/>
<dbReference type="GO" id="GO:0005344">
    <property type="term" value="F:oxygen carrier activity"/>
    <property type="evidence" value="ECO:0000318"/>
    <property type="project" value="GO_Central"/>
</dbReference>
<dbReference type="InterPro" id="IPR009050">
    <property type="entry name" value="Globin-like_sf"/>
</dbReference>
<dbReference type="Pfam" id="PF01152">
    <property type="entry name" value="Bac_globin"/>
    <property type="match status" value="1"/>
</dbReference>
<dbReference type="GO" id="GO:0015671">
    <property type="term" value="P:oxygen transport"/>
    <property type="evidence" value="ECO:0000318"/>
    <property type="project" value="GO_Central"/>
</dbReference>
<evidence type="ECO:0000313" key="7">
    <source>
        <dbReference type="Proteomes" id="UP000001449"/>
    </source>
</evidence>
<dbReference type="eggNOG" id="ENOG502QRXE">
    <property type="taxonomic scope" value="Eukaryota"/>
</dbReference>
<dbReference type="PANTHER" id="PTHR47366">
    <property type="entry name" value="TWO-ON-TWO HEMOGLOBIN-3"/>
    <property type="match status" value="1"/>
</dbReference>
<keyword evidence="3" id="KW-0479">Metal-binding</keyword>
<keyword evidence="7" id="KW-1185">Reference proteome</keyword>
<dbReference type="SMR" id="B8C835"/>
<dbReference type="AlphaFoldDB" id="B8C835"/>
<dbReference type="PANTHER" id="PTHR47366:SF1">
    <property type="entry name" value="TWO-ON-TWO HEMOGLOBIN-3"/>
    <property type="match status" value="1"/>
</dbReference>
<proteinExistence type="inferred from homology"/>
<dbReference type="GeneID" id="7443530"/>
<keyword evidence="1" id="KW-0813">Transport</keyword>
<dbReference type="InterPro" id="IPR044203">
    <property type="entry name" value="GlbO/GLB3-like"/>
</dbReference>
<gene>
    <name evidence="6" type="ORF">THAPSDRAFT_7989</name>
</gene>
<dbReference type="CDD" id="cd19755">
    <property type="entry name" value="TrHb2_AtGlb3-like_O"/>
    <property type="match status" value="1"/>
</dbReference>
<dbReference type="HOGENOM" id="CLU_103526_0_0_1"/>
<dbReference type="GO" id="GO:0046872">
    <property type="term" value="F:metal ion binding"/>
    <property type="evidence" value="ECO:0007669"/>
    <property type="project" value="UniProtKB-KW"/>
</dbReference>
<dbReference type="InParanoid" id="B8C835"/>
<dbReference type="GO" id="GO:0019825">
    <property type="term" value="F:oxygen binding"/>
    <property type="evidence" value="ECO:0007669"/>
    <property type="project" value="InterPro"/>
</dbReference>
<dbReference type="KEGG" id="tps:THAPSDRAFT_7989"/>
<dbReference type="GO" id="GO:0020037">
    <property type="term" value="F:heme binding"/>
    <property type="evidence" value="ECO:0007669"/>
    <property type="project" value="InterPro"/>
</dbReference>
<dbReference type="Gene3D" id="1.10.490.10">
    <property type="entry name" value="Globins"/>
    <property type="match status" value="1"/>
</dbReference>
<evidence type="ECO:0000256" key="5">
    <source>
        <dbReference type="ARBA" id="ARBA00034496"/>
    </source>
</evidence>
<keyword evidence="4" id="KW-0408">Iron</keyword>
<dbReference type="Proteomes" id="UP000001449">
    <property type="component" value="Chromosome 9"/>
</dbReference>
<dbReference type="InterPro" id="IPR012292">
    <property type="entry name" value="Globin/Proto"/>
</dbReference>
<reference evidence="6 7" key="1">
    <citation type="journal article" date="2004" name="Science">
        <title>The genome of the diatom Thalassiosira pseudonana: ecology, evolution, and metabolism.</title>
        <authorList>
            <person name="Armbrust E.V."/>
            <person name="Berges J.A."/>
            <person name="Bowler C."/>
            <person name="Green B.R."/>
            <person name="Martinez D."/>
            <person name="Putnam N.H."/>
            <person name="Zhou S."/>
            <person name="Allen A.E."/>
            <person name="Apt K.E."/>
            <person name="Bechner M."/>
            <person name="Brzezinski M.A."/>
            <person name="Chaal B.K."/>
            <person name="Chiovitti A."/>
            <person name="Davis A.K."/>
            <person name="Demarest M.S."/>
            <person name="Detter J.C."/>
            <person name="Glavina T."/>
            <person name="Goodstein D."/>
            <person name="Hadi M.Z."/>
            <person name="Hellsten U."/>
            <person name="Hildebrand M."/>
            <person name="Jenkins B.D."/>
            <person name="Jurka J."/>
            <person name="Kapitonov V.V."/>
            <person name="Kroger N."/>
            <person name="Lau W.W."/>
            <person name="Lane T.W."/>
            <person name="Larimer F.W."/>
            <person name="Lippmeier J.C."/>
            <person name="Lucas S."/>
            <person name="Medina M."/>
            <person name="Montsant A."/>
            <person name="Obornik M."/>
            <person name="Parker M.S."/>
            <person name="Palenik B."/>
            <person name="Pazour G.J."/>
            <person name="Richardson P.M."/>
            <person name="Rynearson T.A."/>
            <person name="Saito M.A."/>
            <person name="Schwartz D.C."/>
            <person name="Thamatrakoln K."/>
            <person name="Valentin K."/>
            <person name="Vardi A."/>
            <person name="Wilkerson F.P."/>
            <person name="Rokhsar D.S."/>
        </authorList>
    </citation>
    <scope>NUCLEOTIDE SEQUENCE [LARGE SCALE GENOMIC DNA]</scope>
    <source>
        <strain evidence="6 7">CCMP1335</strain>
    </source>
</reference>
<protein>
    <recommendedName>
        <fullName evidence="8">Globin</fullName>
    </recommendedName>
</protein>
<dbReference type="SUPFAM" id="SSF46458">
    <property type="entry name" value="Globin-like"/>
    <property type="match status" value="1"/>
</dbReference>
<dbReference type="InterPro" id="IPR001486">
    <property type="entry name" value="Hemoglobin_trunc"/>
</dbReference>
<dbReference type="PaxDb" id="35128-Thaps7989"/>
<dbReference type="RefSeq" id="XP_002292446.1">
    <property type="nucleotide sequence ID" value="XM_002292410.1"/>
</dbReference>
<evidence type="ECO:0000256" key="3">
    <source>
        <dbReference type="ARBA" id="ARBA00022723"/>
    </source>
</evidence>
<evidence type="ECO:0000256" key="1">
    <source>
        <dbReference type="ARBA" id="ARBA00022448"/>
    </source>
</evidence>
<accession>B8C835</accession>
<evidence type="ECO:0000256" key="2">
    <source>
        <dbReference type="ARBA" id="ARBA00022617"/>
    </source>
</evidence>
<evidence type="ECO:0000313" key="6">
    <source>
        <dbReference type="EMBL" id="EED90421.1"/>
    </source>
</evidence>
<evidence type="ECO:0000256" key="4">
    <source>
        <dbReference type="ARBA" id="ARBA00023004"/>
    </source>
</evidence>
<name>B8C835_THAPS</name>
<reference evidence="6 7" key="2">
    <citation type="journal article" date="2008" name="Nature">
        <title>The Phaeodactylum genome reveals the evolutionary history of diatom genomes.</title>
        <authorList>
            <person name="Bowler C."/>
            <person name="Allen A.E."/>
            <person name="Badger J.H."/>
            <person name="Grimwood J."/>
            <person name="Jabbari K."/>
            <person name="Kuo A."/>
            <person name="Maheswari U."/>
            <person name="Martens C."/>
            <person name="Maumus F."/>
            <person name="Otillar R.P."/>
            <person name="Rayko E."/>
            <person name="Salamov A."/>
            <person name="Vandepoele K."/>
            <person name="Beszteri B."/>
            <person name="Gruber A."/>
            <person name="Heijde M."/>
            <person name="Katinka M."/>
            <person name="Mock T."/>
            <person name="Valentin K."/>
            <person name="Verret F."/>
            <person name="Berges J.A."/>
            <person name="Brownlee C."/>
            <person name="Cadoret J.P."/>
            <person name="Chiovitti A."/>
            <person name="Choi C.J."/>
            <person name="Coesel S."/>
            <person name="De Martino A."/>
            <person name="Detter J.C."/>
            <person name="Durkin C."/>
            <person name="Falciatore A."/>
            <person name="Fournet J."/>
            <person name="Haruta M."/>
            <person name="Huysman M.J."/>
            <person name="Jenkins B.D."/>
            <person name="Jiroutova K."/>
            <person name="Jorgensen R.E."/>
            <person name="Joubert Y."/>
            <person name="Kaplan A."/>
            <person name="Kroger N."/>
            <person name="Kroth P.G."/>
            <person name="La Roche J."/>
            <person name="Lindquist E."/>
            <person name="Lommer M."/>
            <person name="Martin-Jezequel V."/>
            <person name="Lopez P.J."/>
            <person name="Lucas S."/>
            <person name="Mangogna M."/>
            <person name="McGinnis K."/>
            <person name="Medlin L.K."/>
            <person name="Montsant A."/>
            <person name="Oudot-Le Secq M.P."/>
            <person name="Napoli C."/>
            <person name="Obornik M."/>
            <person name="Parker M.S."/>
            <person name="Petit J.L."/>
            <person name="Porcel B.M."/>
            <person name="Poulsen N."/>
            <person name="Robison M."/>
            <person name="Rychlewski L."/>
            <person name="Rynearson T.A."/>
            <person name="Schmutz J."/>
            <person name="Shapiro H."/>
            <person name="Siaut M."/>
            <person name="Stanley M."/>
            <person name="Sussman M.R."/>
            <person name="Taylor A.R."/>
            <person name="Vardi A."/>
            <person name="von Dassow P."/>
            <person name="Vyverman W."/>
            <person name="Willis A."/>
            <person name="Wyrwicz L.S."/>
            <person name="Rokhsar D.S."/>
            <person name="Weissenbach J."/>
            <person name="Armbrust E.V."/>
            <person name="Green B.R."/>
            <person name="Van de Peer Y."/>
            <person name="Grigoriev I.V."/>
        </authorList>
    </citation>
    <scope>NUCLEOTIDE SEQUENCE [LARGE SCALE GENOMIC DNA]</scope>
    <source>
        <strain evidence="6 7">CCMP1335</strain>
    </source>
</reference>
<dbReference type="OMA" id="HMQNALD"/>
<dbReference type="EMBL" id="CM000645">
    <property type="protein sequence ID" value="EED90421.1"/>
    <property type="molecule type" value="Genomic_DNA"/>
</dbReference>
<keyword evidence="2" id="KW-0349">Heme</keyword>
<evidence type="ECO:0008006" key="8">
    <source>
        <dbReference type="Google" id="ProtNLM"/>
    </source>
</evidence>
<comment type="similarity">
    <text evidence="5">Belongs to the truncated hemoglobin family. Group II subfamily.</text>
</comment>
<sequence length="178" mass="20197">MSKYDLQDKTAALSGVTHAQSLLATTSLTPTLLERIGGSSGFITLSTLFYNRVFNDKANPWFLGIFATSTKDEAIDNQFRFLVQTFGGEELYRQKKGKYTRLVGRHANYQIQIAAAERWVVHMEGAIDEHEALVDDEEARECLKLYFRYTAFYIVVASEFMRDDQLSGGTQMDGGRVW</sequence>
<organism evidence="6 7">
    <name type="scientific">Thalassiosira pseudonana</name>
    <name type="common">Marine diatom</name>
    <name type="synonym">Cyclotella nana</name>
    <dbReference type="NCBI Taxonomy" id="35128"/>
    <lineage>
        <taxon>Eukaryota</taxon>
        <taxon>Sar</taxon>
        <taxon>Stramenopiles</taxon>
        <taxon>Ochrophyta</taxon>
        <taxon>Bacillariophyta</taxon>
        <taxon>Coscinodiscophyceae</taxon>
        <taxon>Thalassiosirophycidae</taxon>
        <taxon>Thalassiosirales</taxon>
        <taxon>Thalassiosiraceae</taxon>
        <taxon>Thalassiosira</taxon>
    </lineage>
</organism>